<organism evidence="14 15">
    <name type="scientific">Zhongshania borealis</name>
    <dbReference type="NCBI Taxonomy" id="889488"/>
    <lineage>
        <taxon>Bacteria</taxon>
        <taxon>Pseudomonadati</taxon>
        <taxon>Pseudomonadota</taxon>
        <taxon>Gammaproteobacteria</taxon>
        <taxon>Cellvibrionales</taxon>
        <taxon>Spongiibacteraceae</taxon>
        <taxon>Zhongshania</taxon>
    </lineage>
</organism>
<comment type="subunit">
    <text evidence="4">EntB, EntD, EntE, and EntF form a multienzyme complex called enterobactin synthase.</text>
</comment>
<comment type="catalytic activity">
    <reaction evidence="10">
        <text>apo-[aryl-carrier protein] + CoA = holo-[aryl-carrier protein] + adenosine 3',5'-bisphosphate + H(+)</text>
        <dbReference type="Rhea" id="RHEA:48404"/>
        <dbReference type="Rhea" id="RHEA-COMP:15903"/>
        <dbReference type="Rhea" id="RHEA-COMP:17557"/>
        <dbReference type="ChEBI" id="CHEBI:15378"/>
        <dbReference type="ChEBI" id="CHEBI:29999"/>
        <dbReference type="ChEBI" id="CHEBI:57287"/>
        <dbReference type="ChEBI" id="CHEBI:58343"/>
        <dbReference type="ChEBI" id="CHEBI:64479"/>
    </reaction>
</comment>
<evidence type="ECO:0000256" key="4">
    <source>
        <dbReference type="ARBA" id="ARBA00011503"/>
    </source>
</evidence>
<evidence type="ECO:0000259" key="13">
    <source>
        <dbReference type="Pfam" id="PF17837"/>
    </source>
</evidence>
<name>A0ABP7X1H3_9GAMM</name>
<accession>A0ABP7X1H3</accession>
<evidence type="ECO:0000256" key="10">
    <source>
        <dbReference type="ARBA" id="ARBA00049176"/>
    </source>
</evidence>
<dbReference type="PRINTS" id="PR01399">
    <property type="entry name" value="ENTSNTHTASED"/>
</dbReference>
<dbReference type="InterPro" id="IPR041354">
    <property type="entry name" value="4PPT_N"/>
</dbReference>
<comment type="catalytic activity">
    <reaction evidence="11">
        <text>apo-[peptidyl-carrier protein] + CoA = holo-[peptidyl-carrier protein] + adenosine 3',5'-bisphosphate + H(+)</text>
        <dbReference type="Rhea" id="RHEA:46228"/>
        <dbReference type="Rhea" id="RHEA-COMP:11479"/>
        <dbReference type="Rhea" id="RHEA-COMP:11480"/>
        <dbReference type="ChEBI" id="CHEBI:15378"/>
        <dbReference type="ChEBI" id="CHEBI:29999"/>
        <dbReference type="ChEBI" id="CHEBI:57287"/>
        <dbReference type="ChEBI" id="CHEBI:58343"/>
        <dbReference type="ChEBI" id="CHEBI:64479"/>
    </reaction>
</comment>
<protein>
    <recommendedName>
        <fullName evidence="5">Enterobactin synthase component D</fullName>
    </recommendedName>
    <alternativeName>
        <fullName evidence="8">4'-phosphopantetheinyl transferase EntD</fullName>
    </alternativeName>
    <alternativeName>
        <fullName evidence="9">Enterochelin synthase D</fullName>
    </alternativeName>
</protein>
<evidence type="ECO:0000256" key="1">
    <source>
        <dbReference type="ARBA" id="ARBA00003937"/>
    </source>
</evidence>
<evidence type="ECO:0000256" key="7">
    <source>
        <dbReference type="ARBA" id="ARBA00023191"/>
    </source>
</evidence>
<comment type="function">
    <text evidence="1">Involved in the biosynthesis of the siderophore enterobactin (enterochelin), which is a macrocyclic trimeric lactone of N-(2,3-dihydroxybenzoyl)-serine. The serine trilactone serves as a scaffolding for the three catechol functionalities that provide hexadentate coordination for the tightly ligated iron(2+) atoms. Plays an essential role in the assembly of the enterobactin by catalyzing the transfer of the 4'-phosphopantetheine (Ppant) moiety from coenzyme A to the apo-domains of both EntB (ArCP domain) and EntF (PCP domain) to yield their holo-forms which make them competent for the activation of 2,3-dihydroxybenzoate (DHB) and L-serine, respectively.</text>
</comment>
<evidence type="ECO:0000256" key="11">
    <source>
        <dbReference type="ARBA" id="ARBA00049191"/>
    </source>
</evidence>
<gene>
    <name evidence="14" type="ORF">GCM10022414_28790</name>
</gene>
<dbReference type="SUPFAM" id="SSF56214">
    <property type="entry name" value="4'-phosphopantetheinyl transferase"/>
    <property type="match status" value="1"/>
</dbReference>
<feature type="domain" description="4'-phosphopantetheinyl transferase N-terminal" evidence="13">
    <location>
        <begin position="52"/>
        <end position="115"/>
    </location>
</feature>
<evidence type="ECO:0000256" key="2">
    <source>
        <dbReference type="ARBA" id="ARBA00004993"/>
    </source>
</evidence>
<dbReference type="Pfam" id="PF01648">
    <property type="entry name" value="ACPS"/>
    <property type="match status" value="1"/>
</dbReference>
<dbReference type="Proteomes" id="UP001500392">
    <property type="component" value="Unassembled WGS sequence"/>
</dbReference>
<sequence>MTDKPTESIAAFLHVNALDHRLSPGVLFSALFIPKHFDKIFFKQAEIHLPENIRNASKKRQAEFFAGRYLAALAMQHYNIEHFDILADESRCPIWPQQYIGSISHSGGFAACALAPTNKLGAIGIDSQEILTPARAERLWTKIIDEDELAITRGAGFELHEALTLCFSAKESIYKALYPAIQHFFGFSAAKLCAIDSVKQCMEFDFEPTLAQAIGLNNTLWVHYRLDEHRVFSHLSLAPEKFSLAQ</sequence>
<evidence type="ECO:0000259" key="12">
    <source>
        <dbReference type="Pfam" id="PF01648"/>
    </source>
</evidence>
<evidence type="ECO:0000313" key="14">
    <source>
        <dbReference type="EMBL" id="GAA4101441.1"/>
    </source>
</evidence>
<keyword evidence="6" id="KW-0808">Transferase</keyword>
<comment type="similarity">
    <text evidence="3">Belongs to the P-Pant transferase superfamily. EntD family.</text>
</comment>
<comment type="caution">
    <text evidence="14">The sequence shown here is derived from an EMBL/GenBank/DDBJ whole genome shotgun (WGS) entry which is preliminary data.</text>
</comment>
<evidence type="ECO:0000256" key="5">
    <source>
        <dbReference type="ARBA" id="ARBA00019087"/>
    </source>
</evidence>
<dbReference type="Pfam" id="PF17837">
    <property type="entry name" value="4PPT_N"/>
    <property type="match status" value="1"/>
</dbReference>
<dbReference type="InterPro" id="IPR008278">
    <property type="entry name" value="4-PPantetheinyl_Trfase_dom"/>
</dbReference>
<evidence type="ECO:0000256" key="3">
    <source>
        <dbReference type="ARBA" id="ARBA00008342"/>
    </source>
</evidence>
<evidence type="ECO:0000256" key="8">
    <source>
        <dbReference type="ARBA" id="ARBA00029894"/>
    </source>
</evidence>
<proteinExistence type="inferred from homology"/>
<keyword evidence="15" id="KW-1185">Reference proteome</keyword>
<dbReference type="PANTHER" id="PTHR38096:SF1">
    <property type="entry name" value="ENTEROBACTIN SYNTHASE COMPONENT D"/>
    <property type="match status" value="1"/>
</dbReference>
<dbReference type="InterPro" id="IPR037143">
    <property type="entry name" value="4-PPantetheinyl_Trfase_dom_sf"/>
</dbReference>
<dbReference type="Gene3D" id="3.90.470.20">
    <property type="entry name" value="4'-phosphopantetheinyl transferase domain"/>
    <property type="match status" value="1"/>
</dbReference>
<reference evidence="15" key="1">
    <citation type="journal article" date="2019" name="Int. J. Syst. Evol. Microbiol.">
        <title>The Global Catalogue of Microorganisms (GCM) 10K type strain sequencing project: providing services to taxonomists for standard genome sequencing and annotation.</title>
        <authorList>
            <consortium name="The Broad Institute Genomics Platform"/>
            <consortium name="The Broad Institute Genome Sequencing Center for Infectious Disease"/>
            <person name="Wu L."/>
            <person name="Ma J."/>
        </authorList>
    </citation>
    <scope>NUCLEOTIDE SEQUENCE [LARGE SCALE GENOMIC DNA]</scope>
    <source>
        <strain evidence="15">JCM 17304</strain>
    </source>
</reference>
<dbReference type="InterPro" id="IPR003542">
    <property type="entry name" value="Enbac_synth_compD-like"/>
</dbReference>
<dbReference type="RefSeq" id="WP_344937313.1">
    <property type="nucleotide sequence ID" value="NZ_BAABDM010000006.1"/>
</dbReference>
<feature type="domain" description="4'-phosphopantetheinyl transferase" evidence="12">
    <location>
        <begin position="122"/>
        <end position="204"/>
    </location>
</feature>
<dbReference type="EMBL" id="BAABDM010000006">
    <property type="protein sequence ID" value="GAA4101441.1"/>
    <property type="molecule type" value="Genomic_DNA"/>
</dbReference>
<evidence type="ECO:0000313" key="15">
    <source>
        <dbReference type="Proteomes" id="UP001500392"/>
    </source>
</evidence>
<keyword evidence="7" id="KW-0259">Enterobactin biosynthesis</keyword>
<evidence type="ECO:0000256" key="6">
    <source>
        <dbReference type="ARBA" id="ARBA00022679"/>
    </source>
</evidence>
<evidence type="ECO:0000256" key="9">
    <source>
        <dbReference type="ARBA" id="ARBA00031996"/>
    </source>
</evidence>
<dbReference type="PANTHER" id="PTHR38096">
    <property type="entry name" value="ENTEROBACTIN SYNTHASE COMPONENT D"/>
    <property type="match status" value="1"/>
</dbReference>
<comment type="pathway">
    <text evidence="2">Siderophore biosynthesis; enterobactin biosynthesis.</text>
</comment>